<dbReference type="InterPro" id="IPR004089">
    <property type="entry name" value="MCPsignal_dom"/>
</dbReference>
<organism evidence="5 7">
    <name type="scientific">Orrella dioscoreae</name>
    <dbReference type="NCBI Taxonomy" id="1851544"/>
    <lineage>
        <taxon>Bacteria</taxon>
        <taxon>Pseudomonadati</taxon>
        <taxon>Pseudomonadota</taxon>
        <taxon>Betaproteobacteria</taxon>
        <taxon>Burkholderiales</taxon>
        <taxon>Alcaligenaceae</taxon>
        <taxon>Orrella</taxon>
    </lineage>
</organism>
<dbReference type="Proteomes" id="UP000078558">
    <property type="component" value="Chromosome I"/>
</dbReference>
<dbReference type="InterPro" id="IPR004090">
    <property type="entry name" value="Chemotax_Me-accpt_rcpt"/>
</dbReference>
<evidence type="ECO:0000313" key="6">
    <source>
        <dbReference type="EMBL" id="SOE47670.1"/>
    </source>
</evidence>
<keyword evidence="3" id="KW-0807">Transducer</keyword>
<evidence type="ECO:0000256" key="2">
    <source>
        <dbReference type="ARBA" id="ARBA00029447"/>
    </source>
</evidence>
<evidence type="ECO:0000259" key="4">
    <source>
        <dbReference type="PROSITE" id="PS50111"/>
    </source>
</evidence>
<reference evidence="6 7" key="2">
    <citation type="submission" date="2017-08" db="EMBL/GenBank/DDBJ databases">
        <authorList>
            <person name="de Groot N.N."/>
        </authorList>
    </citation>
    <scope>NUCLEOTIDE SEQUENCE [LARGE SCALE GENOMIC DNA]</scope>
    <source>
        <strain evidence="6">Orrdi1</strain>
    </source>
</reference>
<evidence type="ECO:0000256" key="1">
    <source>
        <dbReference type="ARBA" id="ARBA00022500"/>
    </source>
</evidence>
<dbReference type="STRING" id="1851544.ODI_03727"/>
<dbReference type="PROSITE" id="PS50111">
    <property type="entry name" value="CHEMOTAXIS_TRANSDUC_2"/>
    <property type="match status" value="1"/>
</dbReference>
<proteinExistence type="inferred from homology"/>
<keyword evidence="7" id="KW-1185">Reference proteome</keyword>
<dbReference type="GO" id="GO:0007165">
    <property type="term" value="P:signal transduction"/>
    <property type="evidence" value="ECO:0007669"/>
    <property type="project" value="UniProtKB-KW"/>
</dbReference>
<comment type="similarity">
    <text evidence="2">Belongs to the methyl-accepting chemotaxis (MCP) protein family.</text>
</comment>
<dbReference type="GO" id="GO:0005886">
    <property type="term" value="C:plasma membrane"/>
    <property type="evidence" value="ECO:0007669"/>
    <property type="project" value="TreeGrafter"/>
</dbReference>
<name>A0A1C3JWN9_9BURK</name>
<evidence type="ECO:0000313" key="7">
    <source>
        <dbReference type="Proteomes" id="UP000078558"/>
    </source>
</evidence>
<dbReference type="GO" id="GO:0006935">
    <property type="term" value="P:chemotaxis"/>
    <property type="evidence" value="ECO:0007669"/>
    <property type="project" value="UniProtKB-KW"/>
</dbReference>
<gene>
    <name evidence="5" type="ORF">ODI_03727</name>
    <name evidence="6" type="ORF">ODI_R0976</name>
</gene>
<dbReference type="SUPFAM" id="SSF58104">
    <property type="entry name" value="Methyl-accepting chemotaxis protein (MCP) signaling domain"/>
    <property type="match status" value="1"/>
</dbReference>
<sequence length="349" mass="37983">MANQPERIVELSRQVERISHDKIASIVDINQQARYLSLNARIEAARSGEAGRGFAVVANQVQHVSEQITDIADSLRQELAGSIADLIALGESTLGEIRAHEGRRLADLALNMIETMDRNLYERSCDVRWWATDAAVVDVLEAGSAAARHHASQRLGVILDSYTVYLDLWVADASGRVVACGRPARYPGVVGSDVSHAQWFRRGMATASGSDYVAQDIDVEPRLGGAQVAAYATAIRAGGQRDGKPLGVLGIFFDWAHQAGTVVRSVGLSEEEWGRTRCLLVDANYRVIAASDGKGVLADRHYLQAEARRGHYQNAEQALVGYALTPGYETYTGMGWYGVVVQQPSDRFG</sequence>
<evidence type="ECO:0000313" key="5">
    <source>
        <dbReference type="EMBL" id="SBT23699.1"/>
    </source>
</evidence>
<dbReference type="EMBL" id="LT907988">
    <property type="protein sequence ID" value="SOE47670.1"/>
    <property type="molecule type" value="Genomic_DNA"/>
</dbReference>
<accession>A0A1C3JWN9</accession>
<dbReference type="AlphaFoldDB" id="A0A1C3JWN9"/>
<reference evidence="5 7" key="1">
    <citation type="submission" date="2016-06" db="EMBL/GenBank/DDBJ databases">
        <authorList>
            <person name="Kjaerup R.B."/>
            <person name="Dalgaard T.S."/>
            <person name="Juul-Madsen H.R."/>
        </authorList>
    </citation>
    <scope>NUCLEOTIDE SEQUENCE [LARGE SCALE GENOMIC DNA]</scope>
    <source>
        <strain evidence="5">Orrdi1</strain>
    </source>
</reference>
<dbReference type="GO" id="GO:0004888">
    <property type="term" value="F:transmembrane signaling receptor activity"/>
    <property type="evidence" value="ECO:0007669"/>
    <property type="project" value="InterPro"/>
</dbReference>
<keyword evidence="1" id="KW-0145">Chemotaxis</keyword>
<dbReference type="PRINTS" id="PR00260">
    <property type="entry name" value="CHEMTRNSDUCR"/>
</dbReference>
<protein>
    <submittedName>
        <fullName evidence="5">Methyl-accepting chemotaxis protein</fullName>
    </submittedName>
</protein>
<dbReference type="PANTHER" id="PTHR43531:SF11">
    <property type="entry name" value="METHYL-ACCEPTING CHEMOTAXIS PROTEIN 3"/>
    <property type="match status" value="1"/>
</dbReference>
<dbReference type="Gene3D" id="3.30.450.20">
    <property type="entry name" value="PAS domain"/>
    <property type="match status" value="1"/>
</dbReference>
<dbReference type="Pfam" id="PF00015">
    <property type="entry name" value="MCPsignal"/>
    <property type="match status" value="1"/>
</dbReference>
<dbReference type="OrthoDB" id="9814866at2"/>
<dbReference type="EMBL" id="FLRC01000002">
    <property type="protein sequence ID" value="SBT23699.1"/>
    <property type="molecule type" value="Genomic_DNA"/>
</dbReference>
<feature type="domain" description="Methyl-accepting transducer" evidence="4">
    <location>
        <begin position="23"/>
        <end position="77"/>
    </location>
</feature>
<evidence type="ECO:0000256" key="3">
    <source>
        <dbReference type="PROSITE-ProRule" id="PRU00284"/>
    </source>
</evidence>
<dbReference type="InterPro" id="IPR051310">
    <property type="entry name" value="MCP_chemotaxis"/>
</dbReference>
<dbReference type="Gene3D" id="1.10.287.950">
    <property type="entry name" value="Methyl-accepting chemotaxis protein"/>
    <property type="match status" value="1"/>
</dbReference>
<dbReference type="KEGG" id="odi:ODI_R0976"/>
<dbReference type="PANTHER" id="PTHR43531">
    <property type="entry name" value="PROTEIN ICFG"/>
    <property type="match status" value="1"/>
</dbReference>
<dbReference type="RefSeq" id="WP_067749062.1">
    <property type="nucleotide sequence ID" value="NZ_LT907988.1"/>
</dbReference>